<evidence type="ECO:0000313" key="7">
    <source>
        <dbReference type="EMBL" id="PPB72146.1"/>
    </source>
</evidence>
<evidence type="ECO:0000256" key="6">
    <source>
        <dbReference type="ARBA" id="ARBA00023316"/>
    </source>
</evidence>
<protein>
    <recommendedName>
        <fullName evidence="9">Peptidoglycan bridge formation glycyltransferase FemA/FemB family protein</fullName>
    </recommendedName>
</protein>
<dbReference type="Gene3D" id="3.40.630.30">
    <property type="match status" value="1"/>
</dbReference>
<comment type="similarity">
    <text evidence="1">Belongs to the FemABX family.</text>
</comment>
<accession>A0A855N647</accession>
<dbReference type="PROSITE" id="PS51191">
    <property type="entry name" value="FEMABX"/>
    <property type="match status" value="1"/>
</dbReference>
<dbReference type="SUPFAM" id="SSF55729">
    <property type="entry name" value="Acyl-CoA N-acyltransferases (Nat)"/>
    <property type="match status" value="2"/>
</dbReference>
<dbReference type="Proteomes" id="UP000239685">
    <property type="component" value="Unassembled WGS sequence"/>
</dbReference>
<keyword evidence="5" id="KW-0012">Acyltransferase</keyword>
<proteinExistence type="inferred from homology"/>
<evidence type="ECO:0000256" key="2">
    <source>
        <dbReference type="ARBA" id="ARBA00022679"/>
    </source>
</evidence>
<dbReference type="AlphaFoldDB" id="A0A855N647"/>
<organism evidence="7 8">
    <name type="scientific">Campylobacter hyointestinalis subsp. hyointestinalis</name>
    <dbReference type="NCBI Taxonomy" id="91352"/>
    <lineage>
        <taxon>Bacteria</taxon>
        <taxon>Pseudomonadati</taxon>
        <taxon>Campylobacterota</taxon>
        <taxon>Epsilonproteobacteria</taxon>
        <taxon>Campylobacterales</taxon>
        <taxon>Campylobacteraceae</taxon>
        <taxon>Campylobacter</taxon>
    </lineage>
</organism>
<gene>
    <name evidence="7" type="ORF">CDQ78_04210</name>
</gene>
<keyword evidence="3" id="KW-0133">Cell shape</keyword>
<comment type="caution">
    <text evidence="7">The sequence shown here is derived from an EMBL/GenBank/DDBJ whole genome shotgun (WGS) entry which is preliminary data.</text>
</comment>
<sequence>MVEIRKIYEPNLWNDLLYKTQNDSVFSTFEWGEYKKNTNWKVERLAFFKSGNFLGIVQLFYKIKFGVFVGWSNSGINYTNFSNLSLIIDTLKKYLSKYHFFYNRFSFFEHFEDLKYFEFNQVLFESKKYINSNFSIIHHLSSDFYTKFSSNHRYYFKQSCKNNLTFSEIGLQSFIILHNEMTQAKQMPKITISLDKINLLKSAFGDNLKFFGIFRNSNLICGSAILFYKNKAYYYLAASNESGRKNYAAYFMIYNIFDFLVLKDIKEFDFMGITPFDKNAFGVNKFKLGFGGDVCYYLGEWEISNSNLLSFLINRIYL</sequence>
<dbReference type="InterPro" id="IPR050644">
    <property type="entry name" value="PG_Glycine_Bridge_Synth"/>
</dbReference>
<evidence type="ECO:0000256" key="4">
    <source>
        <dbReference type="ARBA" id="ARBA00022984"/>
    </source>
</evidence>
<evidence type="ECO:0000256" key="1">
    <source>
        <dbReference type="ARBA" id="ARBA00009943"/>
    </source>
</evidence>
<evidence type="ECO:0000256" key="3">
    <source>
        <dbReference type="ARBA" id="ARBA00022960"/>
    </source>
</evidence>
<reference evidence="7 8" key="1">
    <citation type="submission" date="2017-06" db="EMBL/GenBank/DDBJ databases">
        <title>Updating the genomic taxonomy and epidemiology of Campylobacter hyointestinalis; discovery in New Zealand farmed ruminants.</title>
        <authorList>
            <person name="Wilkinson D.A."/>
            <person name="Fayaz A."/>
            <person name="Biggs P.J."/>
            <person name="Midwinter A.C."/>
        </authorList>
    </citation>
    <scope>NUCLEOTIDE SEQUENCE [LARGE SCALE GENOMIC DNA]</scope>
    <source>
        <strain evidence="7 8">S1614a</strain>
    </source>
</reference>
<dbReference type="GO" id="GO:0071555">
    <property type="term" value="P:cell wall organization"/>
    <property type="evidence" value="ECO:0007669"/>
    <property type="project" value="UniProtKB-KW"/>
</dbReference>
<dbReference type="GO" id="GO:0009252">
    <property type="term" value="P:peptidoglycan biosynthetic process"/>
    <property type="evidence" value="ECO:0007669"/>
    <property type="project" value="UniProtKB-KW"/>
</dbReference>
<dbReference type="InterPro" id="IPR003447">
    <property type="entry name" value="FEMABX"/>
</dbReference>
<dbReference type="InterPro" id="IPR016181">
    <property type="entry name" value="Acyl_CoA_acyltransferase"/>
</dbReference>
<dbReference type="RefSeq" id="WP_034963022.1">
    <property type="nucleotide sequence ID" value="NZ_CBCRTP010000010.1"/>
</dbReference>
<evidence type="ECO:0008006" key="9">
    <source>
        <dbReference type="Google" id="ProtNLM"/>
    </source>
</evidence>
<dbReference type="GO" id="GO:0008360">
    <property type="term" value="P:regulation of cell shape"/>
    <property type="evidence" value="ECO:0007669"/>
    <property type="project" value="UniProtKB-KW"/>
</dbReference>
<dbReference type="GO" id="GO:0016755">
    <property type="term" value="F:aminoacyltransferase activity"/>
    <property type="evidence" value="ECO:0007669"/>
    <property type="project" value="InterPro"/>
</dbReference>
<dbReference type="Pfam" id="PF02388">
    <property type="entry name" value="FemAB"/>
    <property type="match status" value="1"/>
</dbReference>
<keyword evidence="2" id="KW-0808">Transferase</keyword>
<keyword evidence="4" id="KW-0573">Peptidoglycan synthesis</keyword>
<evidence type="ECO:0000313" key="8">
    <source>
        <dbReference type="Proteomes" id="UP000239685"/>
    </source>
</evidence>
<dbReference type="EMBL" id="NIQP01000003">
    <property type="protein sequence ID" value="PPB72146.1"/>
    <property type="molecule type" value="Genomic_DNA"/>
</dbReference>
<dbReference type="PANTHER" id="PTHR36174">
    <property type="entry name" value="LIPID II:GLYCINE GLYCYLTRANSFERASE"/>
    <property type="match status" value="1"/>
</dbReference>
<keyword evidence="6" id="KW-0961">Cell wall biogenesis/degradation</keyword>
<name>A0A855N647_CAMHY</name>
<evidence type="ECO:0000256" key="5">
    <source>
        <dbReference type="ARBA" id="ARBA00023315"/>
    </source>
</evidence>
<dbReference type="PANTHER" id="PTHR36174:SF1">
    <property type="entry name" value="LIPID II:GLYCINE GLYCYLTRANSFERASE"/>
    <property type="match status" value="1"/>
</dbReference>